<name>A0A433QJQ4_9FUNG</name>
<proteinExistence type="predicted"/>
<reference evidence="2 3" key="1">
    <citation type="journal article" date="2018" name="New Phytol.">
        <title>Phylogenomics of Endogonaceae and evolution of mycorrhizas within Mucoromycota.</title>
        <authorList>
            <person name="Chang Y."/>
            <person name="Desiro A."/>
            <person name="Na H."/>
            <person name="Sandor L."/>
            <person name="Lipzen A."/>
            <person name="Clum A."/>
            <person name="Barry K."/>
            <person name="Grigoriev I.V."/>
            <person name="Martin F.M."/>
            <person name="Stajich J.E."/>
            <person name="Smith M.E."/>
            <person name="Bonito G."/>
            <person name="Spatafora J.W."/>
        </authorList>
    </citation>
    <scope>NUCLEOTIDE SEQUENCE [LARGE SCALE GENOMIC DNA]</scope>
    <source>
        <strain evidence="2 3">AD002</strain>
    </source>
</reference>
<feature type="region of interest" description="Disordered" evidence="1">
    <location>
        <begin position="86"/>
        <end position="121"/>
    </location>
</feature>
<gene>
    <name evidence="2" type="ORF">BC938DRAFT_479989</name>
</gene>
<dbReference type="AlphaFoldDB" id="A0A433QJQ4"/>
<dbReference type="EMBL" id="RBNJ01004435">
    <property type="protein sequence ID" value="RUS29984.1"/>
    <property type="molecule type" value="Genomic_DNA"/>
</dbReference>
<comment type="caution">
    <text evidence="2">The sequence shown here is derived from an EMBL/GenBank/DDBJ whole genome shotgun (WGS) entry which is preliminary data.</text>
</comment>
<feature type="compositionally biased region" description="Low complexity" evidence="1">
    <location>
        <begin position="101"/>
        <end position="115"/>
    </location>
</feature>
<keyword evidence="3" id="KW-1185">Reference proteome</keyword>
<accession>A0A433QJQ4</accession>
<sequence length="142" mass="15398">MQNATVYMLFQEKSSKDIDIEGTWHRTRESVQSDQAMTDGHWLEKLTYETNKTSSTSHPGAFPVSCVQDPELIPQLSVSLPPCLTRLGNSGSDTEPDAEAEASASAEAGAEAGAEADADAVPQVRFSIRVQLSWSPSTSRRL</sequence>
<evidence type="ECO:0000313" key="2">
    <source>
        <dbReference type="EMBL" id="RUS29984.1"/>
    </source>
</evidence>
<protein>
    <submittedName>
        <fullName evidence="2">Uncharacterized protein</fullName>
    </submittedName>
</protein>
<evidence type="ECO:0000313" key="3">
    <source>
        <dbReference type="Proteomes" id="UP000274822"/>
    </source>
</evidence>
<dbReference type="Proteomes" id="UP000274822">
    <property type="component" value="Unassembled WGS sequence"/>
</dbReference>
<evidence type="ECO:0000256" key="1">
    <source>
        <dbReference type="SAM" id="MobiDB-lite"/>
    </source>
</evidence>
<organism evidence="2 3">
    <name type="scientific">Jimgerdemannia flammicorona</name>
    <dbReference type="NCBI Taxonomy" id="994334"/>
    <lineage>
        <taxon>Eukaryota</taxon>
        <taxon>Fungi</taxon>
        <taxon>Fungi incertae sedis</taxon>
        <taxon>Mucoromycota</taxon>
        <taxon>Mucoromycotina</taxon>
        <taxon>Endogonomycetes</taxon>
        <taxon>Endogonales</taxon>
        <taxon>Endogonaceae</taxon>
        <taxon>Jimgerdemannia</taxon>
    </lineage>
</organism>